<evidence type="ECO:0000313" key="1">
    <source>
        <dbReference type="EMBL" id="RKO84984.1"/>
    </source>
</evidence>
<gene>
    <name evidence="1" type="ORF">BDK51DRAFT_39854</name>
</gene>
<sequence>MFSHVGLRAPAGTANDDWALPVESAHEAGLEPGKEVVAEAGESQALLECGGDRVKIAHQRKNAANGVEMKMVERTRGRSDQIGVAIAAVARARYGREHPKRRPLLWAAVRQSSGPREVGLRLVEPSKAKWNAGVAEARRSGTAAEQPQLIISRNGRRSSISSNIITSSSTQPSPLFLTMAAKNDSMITSQFYGNLVIANLLEMWGIGKFSIISRELEFWNSHQTEDEVTREPKAKGQLTSKGSQLPTVDRLAPGPFLSIRDHLEIASEKPKKKRKPCALPKHLAGFLLIVSPSDPAPHLGNWRNQIPRLKAMRNVGANDVQLK</sequence>
<reference evidence="2" key="1">
    <citation type="journal article" date="2018" name="Nat. Microbiol.">
        <title>Leveraging single-cell genomics to expand the fungal tree of life.</title>
        <authorList>
            <person name="Ahrendt S.R."/>
            <person name="Quandt C.A."/>
            <person name="Ciobanu D."/>
            <person name="Clum A."/>
            <person name="Salamov A."/>
            <person name="Andreopoulos B."/>
            <person name="Cheng J.F."/>
            <person name="Woyke T."/>
            <person name="Pelin A."/>
            <person name="Henrissat B."/>
            <person name="Reynolds N.K."/>
            <person name="Benny G.L."/>
            <person name="Smith M.E."/>
            <person name="James T.Y."/>
            <person name="Grigoriev I.V."/>
        </authorList>
    </citation>
    <scope>NUCLEOTIDE SEQUENCE [LARGE SCALE GENOMIC DNA]</scope>
</reference>
<accession>A0A4P9VYZ8</accession>
<keyword evidence="2" id="KW-1185">Reference proteome</keyword>
<dbReference type="EMBL" id="KZ999529">
    <property type="protein sequence ID" value="RKO84984.1"/>
    <property type="molecule type" value="Genomic_DNA"/>
</dbReference>
<evidence type="ECO:0000313" key="2">
    <source>
        <dbReference type="Proteomes" id="UP000269721"/>
    </source>
</evidence>
<dbReference type="Proteomes" id="UP000269721">
    <property type="component" value="Unassembled WGS sequence"/>
</dbReference>
<proteinExistence type="predicted"/>
<organism evidence="1 2">
    <name type="scientific">Blyttiomyces helicus</name>
    <dbReference type="NCBI Taxonomy" id="388810"/>
    <lineage>
        <taxon>Eukaryota</taxon>
        <taxon>Fungi</taxon>
        <taxon>Fungi incertae sedis</taxon>
        <taxon>Chytridiomycota</taxon>
        <taxon>Chytridiomycota incertae sedis</taxon>
        <taxon>Chytridiomycetes</taxon>
        <taxon>Chytridiomycetes incertae sedis</taxon>
        <taxon>Blyttiomyces</taxon>
    </lineage>
</organism>
<name>A0A4P9VYZ8_9FUNG</name>
<protein>
    <submittedName>
        <fullName evidence="1">Uncharacterized protein</fullName>
    </submittedName>
</protein>
<dbReference type="AlphaFoldDB" id="A0A4P9VYZ8"/>